<name>A0A5C3R432_9AGAR</name>
<accession>A0A5C3R432</accession>
<dbReference type="GO" id="GO:0000795">
    <property type="term" value="C:synaptonemal complex"/>
    <property type="evidence" value="ECO:0007669"/>
    <property type="project" value="InterPro"/>
</dbReference>
<dbReference type="GO" id="GO:0007131">
    <property type="term" value="P:reciprocal meiotic recombination"/>
    <property type="evidence" value="ECO:0007669"/>
    <property type="project" value="InterPro"/>
</dbReference>
<keyword evidence="5" id="KW-1185">Reference proteome</keyword>
<dbReference type="PANTHER" id="PTHR22663:SF17">
    <property type="entry name" value="RING FINGER PROTEIN NARYA-RELATED"/>
    <property type="match status" value="1"/>
</dbReference>
<sequence>MDNQQTFDFWEFVSCFKCQQPYLSNEGIPSMPFWLTECGHVMCDHHFSQKQCSSCGTKGVQTIPLERKLEKPMSDWFSQVPSALDTLTYAIKFQQETMAASLRHYKSKYLQHKALHLRYKNENEELKRAIGMLKSQLRETGEEGWQSSRSSDVLNHNGKRTIAGPPSSSSSSHSLRAGSSPFLGPNRLIPPFGKHPQPSLLAKHAPEGSRPLYTPSGRQSTSIPTTRPSTSCSTPFHFATASGESSSTEPRPQHFSSAFHGISTPESSAVEQRSRQHRPRDSHHHPPTPEYFTLNDSRNNVSIRSRENLLVTPLSGKHEPANFQPMPQSRSSTAVNAGLGGRRFTPASSSRT</sequence>
<evidence type="ECO:0000313" key="5">
    <source>
        <dbReference type="Proteomes" id="UP000305067"/>
    </source>
</evidence>
<proteinExistence type="predicted"/>
<dbReference type="PANTHER" id="PTHR22663">
    <property type="entry name" value="RING FINGER PROTEIN NARYA-RELATED"/>
    <property type="match status" value="1"/>
</dbReference>
<dbReference type="EMBL" id="ML178814">
    <property type="protein sequence ID" value="TFL07549.1"/>
    <property type="molecule type" value="Genomic_DNA"/>
</dbReference>
<keyword evidence="1" id="KW-0469">Meiosis</keyword>
<feature type="compositionally biased region" description="Polar residues" evidence="2">
    <location>
        <begin position="325"/>
        <end position="335"/>
    </location>
</feature>
<feature type="region of interest" description="Disordered" evidence="2">
    <location>
        <begin position="313"/>
        <end position="352"/>
    </location>
</feature>
<feature type="compositionally biased region" description="Basic residues" evidence="2">
    <location>
        <begin position="275"/>
        <end position="286"/>
    </location>
</feature>
<dbReference type="OrthoDB" id="2535391at2759"/>
<dbReference type="InterPro" id="IPR042123">
    <property type="entry name" value="Zip3/RNF212-like"/>
</dbReference>
<feature type="compositionally biased region" description="Low complexity" evidence="2">
    <location>
        <begin position="220"/>
        <end position="235"/>
    </location>
</feature>
<dbReference type="InterPro" id="IPR001841">
    <property type="entry name" value="Znf_RING"/>
</dbReference>
<dbReference type="AlphaFoldDB" id="A0A5C3R432"/>
<dbReference type="Pfam" id="PF14634">
    <property type="entry name" value="zf-RING_5"/>
    <property type="match status" value="1"/>
</dbReference>
<gene>
    <name evidence="4" type="ORF">BDV98DRAFT_558041</name>
</gene>
<dbReference type="Proteomes" id="UP000305067">
    <property type="component" value="Unassembled WGS sequence"/>
</dbReference>
<feature type="region of interest" description="Disordered" evidence="2">
    <location>
        <begin position="141"/>
        <end position="298"/>
    </location>
</feature>
<feature type="compositionally biased region" description="Polar residues" evidence="2">
    <location>
        <begin position="145"/>
        <end position="154"/>
    </location>
</feature>
<dbReference type="STRING" id="1884261.A0A5C3R432"/>
<feature type="compositionally biased region" description="Polar residues" evidence="2">
    <location>
        <begin position="242"/>
        <end position="256"/>
    </location>
</feature>
<evidence type="ECO:0000259" key="3">
    <source>
        <dbReference type="Pfam" id="PF14634"/>
    </source>
</evidence>
<feature type="domain" description="RING-type" evidence="3">
    <location>
        <begin position="15"/>
        <end position="56"/>
    </location>
</feature>
<evidence type="ECO:0000256" key="2">
    <source>
        <dbReference type="SAM" id="MobiDB-lite"/>
    </source>
</evidence>
<feature type="compositionally biased region" description="Low complexity" evidence="2">
    <location>
        <begin position="167"/>
        <end position="180"/>
    </location>
</feature>
<dbReference type="GO" id="GO:0016925">
    <property type="term" value="P:protein sumoylation"/>
    <property type="evidence" value="ECO:0007669"/>
    <property type="project" value="TreeGrafter"/>
</dbReference>
<dbReference type="GO" id="GO:0019789">
    <property type="term" value="F:SUMO transferase activity"/>
    <property type="evidence" value="ECO:0007669"/>
    <property type="project" value="InterPro"/>
</dbReference>
<evidence type="ECO:0000313" key="4">
    <source>
        <dbReference type="EMBL" id="TFL07549.1"/>
    </source>
</evidence>
<organism evidence="4 5">
    <name type="scientific">Pterulicium gracile</name>
    <dbReference type="NCBI Taxonomy" id="1884261"/>
    <lineage>
        <taxon>Eukaryota</taxon>
        <taxon>Fungi</taxon>
        <taxon>Dikarya</taxon>
        <taxon>Basidiomycota</taxon>
        <taxon>Agaricomycotina</taxon>
        <taxon>Agaricomycetes</taxon>
        <taxon>Agaricomycetidae</taxon>
        <taxon>Agaricales</taxon>
        <taxon>Pleurotineae</taxon>
        <taxon>Pterulaceae</taxon>
        <taxon>Pterulicium</taxon>
    </lineage>
</organism>
<protein>
    <recommendedName>
        <fullName evidence="3">RING-type domain-containing protein</fullName>
    </recommendedName>
</protein>
<evidence type="ECO:0000256" key="1">
    <source>
        <dbReference type="ARBA" id="ARBA00023254"/>
    </source>
</evidence>
<dbReference type="GO" id="GO:0007129">
    <property type="term" value="P:homologous chromosome pairing at meiosis"/>
    <property type="evidence" value="ECO:0007669"/>
    <property type="project" value="TreeGrafter"/>
</dbReference>
<reference evidence="4 5" key="1">
    <citation type="journal article" date="2019" name="Nat. Ecol. Evol.">
        <title>Megaphylogeny resolves global patterns of mushroom evolution.</title>
        <authorList>
            <person name="Varga T."/>
            <person name="Krizsan K."/>
            <person name="Foldi C."/>
            <person name="Dima B."/>
            <person name="Sanchez-Garcia M."/>
            <person name="Sanchez-Ramirez S."/>
            <person name="Szollosi G.J."/>
            <person name="Szarkandi J.G."/>
            <person name="Papp V."/>
            <person name="Albert L."/>
            <person name="Andreopoulos W."/>
            <person name="Angelini C."/>
            <person name="Antonin V."/>
            <person name="Barry K.W."/>
            <person name="Bougher N.L."/>
            <person name="Buchanan P."/>
            <person name="Buyck B."/>
            <person name="Bense V."/>
            <person name="Catcheside P."/>
            <person name="Chovatia M."/>
            <person name="Cooper J."/>
            <person name="Damon W."/>
            <person name="Desjardin D."/>
            <person name="Finy P."/>
            <person name="Geml J."/>
            <person name="Haridas S."/>
            <person name="Hughes K."/>
            <person name="Justo A."/>
            <person name="Karasinski D."/>
            <person name="Kautmanova I."/>
            <person name="Kiss B."/>
            <person name="Kocsube S."/>
            <person name="Kotiranta H."/>
            <person name="LaButti K.M."/>
            <person name="Lechner B.E."/>
            <person name="Liimatainen K."/>
            <person name="Lipzen A."/>
            <person name="Lukacs Z."/>
            <person name="Mihaltcheva S."/>
            <person name="Morgado L.N."/>
            <person name="Niskanen T."/>
            <person name="Noordeloos M.E."/>
            <person name="Ohm R.A."/>
            <person name="Ortiz-Santana B."/>
            <person name="Ovrebo C."/>
            <person name="Racz N."/>
            <person name="Riley R."/>
            <person name="Savchenko A."/>
            <person name="Shiryaev A."/>
            <person name="Soop K."/>
            <person name="Spirin V."/>
            <person name="Szebenyi C."/>
            <person name="Tomsovsky M."/>
            <person name="Tulloss R.E."/>
            <person name="Uehling J."/>
            <person name="Grigoriev I.V."/>
            <person name="Vagvolgyi C."/>
            <person name="Papp T."/>
            <person name="Martin F.M."/>
            <person name="Miettinen O."/>
            <person name="Hibbett D.S."/>
            <person name="Nagy L.G."/>
        </authorList>
    </citation>
    <scope>NUCLEOTIDE SEQUENCE [LARGE SCALE GENOMIC DNA]</scope>
    <source>
        <strain evidence="4 5">CBS 309.79</strain>
    </source>
</reference>